<keyword evidence="11" id="KW-1185">Reference proteome</keyword>
<organism evidence="10 11">
    <name type="scientific">Metschnikowia pulcherrima</name>
    <dbReference type="NCBI Taxonomy" id="27326"/>
    <lineage>
        <taxon>Eukaryota</taxon>
        <taxon>Fungi</taxon>
        <taxon>Dikarya</taxon>
        <taxon>Ascomycota</taxon>
        <taxon>Saccharomycotina</taxon>
        <taxon>Pichiomycetes</taxon>
        <taxon>Metschnikowiaceae</taxon>
        <taxon>Metschnikowia</taxon>
    </lineage>
</organism>
<accession>A0A8H7GU74</accession>
<evidence type="ECO:0000313" key="11">
    <source>
        <dbReference type="Proteomes" id="UP000649328"/>
    </source>
</evidence>
<feature type="domain" description="CobW/HypB/UreG nucleotide-binding" evidence="8">
    <location>
        <begin position="84"/>
        <end position="302"/>
    </location>
</feature>
<evidence type="ECO:0000256" key="2">
    <source>
        <dbReference type="ARBA" id="ARBA00022801"/>
    </source>
</evidence>
<dbReference type="InterPro" id="IPR036627">
    <property type="entry name" value="CobW-likC_sf"/>
</dbReference>
<dbReference type="Pfam" id="PF07683">
    <property type="entry name" value="CobW_C"/>
    <property type="match status" value="1"/>
</dbReference>
<keyword evidence="5" id="KW-0143">Chaperone</keyword>
<evidence type="ECO:0008006" key="12">
    <source>
        <dbReference type="Google" id="ProtNLM"/>
    </source>
</evidence>
<dbReference type="GO" id="GO:0016787">
    <property type="term" value="F:hydrolase activity"/>
    <property type="evidence" value="ECO:0007669"/>
    <property type="project" value="UniProtKB-KW"/>
</dbReference>
<dbReference type="Proteomes" id="UP000649328">
    <property type="component" value="Unassembled WGS sequence"/>
</dbReference>
<dbReference type="InterPro" id="IPR051316">
    <property type="entry name" value="Zinc-reg_GTPase_activator"/>
</dbReference>
<keyword evidence="4" id="KW-0342">GTP-binding</keyword>
<reference evidence="10" key="1">
    <citation type="submission" date="2020-10" db="EMBL/GenBank/DDBJ databases">
        <title>The Whole-Genome Sequence of Metschnikowia persimmonesis, a Novel Endophytic Yeast Species Isolated from Medicinal Plant Diospyros kaki Thumb.</title>
        <authorList>
            <person name="Rahmat E."/>
            <person name="Kang Y."/>
        </authorList>
    </citation>
    <scope>NUCLEOTIDE SEQUENCE</scope>
    <source>
        <strain evidence="10">KIOM G15050</strain>
    </source>
</reference>
<dbReference type="SUPFAM" id="SSF90002">
    <property type="entry name" value="Hypothetical protein YjiA, C-terminal domain"/>
    <property type="match status" value="1"/>
</dbReference>
<keyword evidence="1" id="KW-0547">Nucleotide-binding</keyword>
<evidence type="ECO:0000256" key="1">
    <source>
        <dbReference type="ARBA" id="ARBA00022741"/>
    </source>
</evidence>
<comment type="caution">
    <text evidence="10">The sequence shown here is derived from an EMBL/GenBank/DDBJ whole genome shotgun (WGS) entry which is preliminary data.</text>
</comment>
<dbReference type="Gene3D" id="3.30.1220.10">
    <property type="entry name" value="CobW-like, C-terminal domain"/>
    <property type="match status" value="1"/>
</dbReference>
<name>A0A8H7GU74_9ASCO</name>
<feature type="domain" description="CobW C-terminal" evidence="9">
    <location>
        <begin position="371"/>
        <end position="443"/>
    </location>
</feature>
<evidence type="ECO:0000256" key="3">
    <source>
        <dbReference type="ARBA" id="ARBA00022833"/>
    </source>
</evidence>
<evidence type="ECO:0000313" key="10">
    <source>
        <dbReference type="EMBL" id="KAF8003498.1"/>
    </source>
</evidence>
<dbReference type="Gene3D" id="3.40.50.300">
    <property type="entry name" value="P-loop containing nucleotide triphosphate hydrolases"/>
    <property type="match status" value="1"/>
</dbReference>
<dbReference type="GO" id="GO:0005525">
    <property type="term" value="F:GTP binding"/>
    <property type="evidence" value="ECO:0007669"/>
    <property type="project" value="UniProtKB-KW"/>
</dbReference>
<dbReference type="GO" id="GO:0005737">
    <property type="term" value="C:cytoplasm"/>
    <property type="evidence" value="ECO:0007669"/>
    <property type="project" value="TreeGrafter"/>
</dbReference>
<keyword evidence="3" id="KW-0862">Zinc</keyword>
<dbReference type="EMBL" id="JACBPP010000003">
    <property type="protein sequence ID" value="KAF8003498.1"/>
    <property type="molecule type" value="Genomic_DNA"/>
</dbReference>
<evidence type="ECO:0000256" key="6">
    <source>
        <dbReference type="ARBA" id="ARBA00034320"/>
    </source>
</evidence>
<keyword evidence="2" id="KW-0378">Hydrolase</keyword>
<comment type="catalytic activity">
    <reaction evidence="7">
        <text>GTP + H2O = GDP + phosphate + H(+)</text>
        <dbReference type="Rhea" id="RHEA:19669"/>
        <dbReference type="ChEBI" id="CHEBI:15377"/>
        <dbReference type="ChEBI" id="CHEBI:15378"/>
        <dbReference type="ChEBI" id="CHEBI:37565"/>
        <dbReference type="ChEBI" id="CHEBI:43474"/>
        <dbReference type="ChEBI" id="CHEBI:58189"/>
    </reaction>
    <physiologicalReaction direction="left-to-right" evidence="7">
        <dbReference type="Rhea" id="RHEA:19670"/>
    </physiologicalReaction>
</comment>
<dbReference type="PANTHER" id="PTHR13748:SF31">
    <property type="entry name" value="ZINC-REGULATED GTPASE METALLOPROTEIN ACTIVATOR 1A-RELATED"/>
    <property type="match status" value="1"/>
</dbReference>
<evidence type="ECO:0000256" key="7">
    <source>
        <dbReference type="ARBA" id="ARBA00049117"/>
    </source>
</evidence>
<dbReference type="InterPro" id="IPR003495">
    <property type="entry name" value="CobW/HypB/UreG_nucleotide-bd"/>
</dbReference>
<dbReference type="OrthoDB" id="258627at2759"/>
<dbReference type="PANTHER" id="PTHR13748">
    <property type="entry name" value="COBW-RELATED"/>
    <property type="match status" value="1"/>
</dbReference>
<protein>
    <recommendedName>
        <fullName evidence="12">COBW domain-containing protein 1</fullName>
    </recommendedName>
</protein>
<dbReference type="CDD" id="cd03112">
    <property type="entry name" value="CobW-like"/>
    <property type="match status" value="1"/>
</dbReference>
<dbReference type="Pfam" id="PF02492">
    <property type="entry name" value="cobW"/>
    <property type="match status" value="1"/>
</dbReference>
<evidence type="ECO:0000259" key="9">
    <source>
        <dbReference type="Pfam" id="PF07683"/>
    </source>
</evidence>
<dbReference type="SUPFAM" id="SSF52540">
    <property type="entry name" value="P-loop containing nucleoside triphosphate hydrolases"/>
    <property type="match status" value="1"/>
</dbReference>
<sequence>MKDQVKKAHCADGRAVSVCGGGGSEKKSEPQISCGTSTSLTFGMDIPELVEELPADFTVQALHLATVEDSAEYAPRPEIKRKIPLTIVTGYLGLGKLTLLDVIGKTSNKRLAIILNEFGDTAAIEKSVTIQDSENGAVQEWLDLGNGCLCCTVKDNGVLAIENLIENSGDKIDYILLETTGVADPAPIAKMFWLDEALASSVYIDGVVTVVDAANITECLQDVGGHWHRANGHLLENLGLDDVSQEEKEKESRFLQEGLTTAHLQIALADCILLNKVDLVDEAAIKEIMAKLKRINASAPIHKTSFGDIALDKILDLHAFEASSAKLIELMKSTQDMVYHDDRITTVSLDFSFFDNYKDFANVEKFLQKVLWESLVCDKPVEIHRLKGILVHGDDVRVVQGVRDTYDIIEHGRLHPDIMQNKLVFIGKDLVKADLEQELRRFLGGKDD</sequence>
<evidence type="ECO:0000259" key="8">
    <source>
        <dbReference type="Pfam" id="PF02492"/>
    </source>
</evidence>
<dbReference type="InterPro" id="IPR011629">
    <property type="entry name" value="CobW-like_C"/>
</dbReference>
<proteinExistence type="inferred from homology"/>
<dbReference type="InterPro" id="IPR027417">
    <property type="entry name" value="P-loop_NTPase"/>
</dbReference>
<gene>
    <name evidence="10" type="ORF">HF325_002743</name>
</gene>
<evidence type="ECO:0000256" key="4">
    <source>
        <dbReference type="ARBA" id="ARBA00023134"/>
    </source>
</evidence>
<evidence type="ECO:0000256" key="5">
    <source>
        <dbReference type="ARBA" id="ARBA00023186"/>
    </source>
</evidence>
<comment type="similarity">
    <text evidence="6">Belongs to the SIMIBI class G3E GTPase family. ZNG1 subfamily.</text>
</comment>
<dbReference type="AlphaFoldDB" id="A0A8H7GU74"/>